<proteinExistence type="predicted"/>
<dbReference type="AlphaFoldDB" id="A0AA35W9M1"/>
<evidence type="ECO:0000313" key="8">
    <source>
        <dbReference type="EMBL" id="CAI8005020.1"/>
    </source>
</evidence>
<gene>
    <name evidence="8" type="ORF">GBAR_LOCUS4054</name>
</gene>
<sequence length="651" mass="72763">MAEQFPELKQFELTDVRKTGIKIGSGAYSTAWEVAVPGAICAAKELHKFFIDDIPAGIFHYDRHRVVKLQIVNGCQLMSTLRHPNIVQFLGVAFFPGSRLPALVMERLLTSLHDLLAPDRPPPSGAVTPLSFFSMALKCSVLHNVACGLAYLHEHSPPIIHSDMSALRIFLDSEVVAKIDLGVARMSGTVMTPAPIYMPPEVFIEKPKYSTRTDVFSLGVITIYTIGEVFPCDLLDPNYFDKKSGGLLARTELQRRAEYMRYVNEQLRACGQLRGDHPLIRLIQQCLHNGPHKRPNIREVLRLLEEARAVVRDEGSERNKRELVQSLPKIQVMTDERAQQLIDEAMELGSLQQRNVVGVITGLMGAGKTTLLSRLFGLAPPDFYTSTGVAEQSIRGFLHHILRLSAGVWQRLSYKDIREFLAPLIQAGMRKSDVDKLASCLMRDLNVQSAKPLDPLLSSTPKVSSQEEATPFVPTSPQLHEESPSCQEIFPLVTTATPKSLTKDLILELVHMIDTGGQPELMEVMPSLIHNANLALVLLDLRYGLDERPPVDCHEQGLCYKRQFQSHYTSRDVILKLASTLHAKKSQNKAFRLIIVATHRDCVEGNVAARVKALNHQLASLLLPFEDQLILFQPPDKIAFVLDLKKPDRDD</sequence>
<dbReference type="SUPFAM" id="SSF52540">
    <property type="entry name" value="P-loop containing nucleoside triphosphate hydrolases"/>
    <property type="match status" value="1"/>
</dbReference>
<dbReference type="Proteomes" id="UP001174909">
    <property type="component" value="Unassembled WGS sequence"/>
</dbReference>
<dbReference type="SUPFAM" id="SSF56112">
    <property type="entry name" value="Protein kinase-like (PK-like)"/>
    <property type="match status" value="1"/>
</dbReference>
<dbReference type="PROSITE" id="PS00107">
    <property type="entry name" value="PROTEIN_KINASE_ATP"/>
    <property type="match status" value="1"/>
</dbReference>
<dbReference type="Gene3D" id="3.30.200.20">
    <property type="entry name" value="Phosphorylase Kinase, domain 1"/>
    <property type="match status" value="1"/>
</dbReference>
<keyword evidence="4 5" id="KW-0067">ATP-binding</keyword>
<evidence type="ECO:0000256" key="4">
    <source>
        <dbReference type="ARBA" id="ARBA00022840"/>
    </source>
</evidence>
<dbReference type="GO" id="GO:0004674">
    <property type="term" value="F:protein serine/threonine kinase activity"/>
    <property type="evidence" value="ECO:0007669"/>
    <property type="project" value="TreeGrafter"/>
</dbReference>
<dbReference type="InterPro" id="IPR017441">
    <property type="entry name" value="Protein_kinase_ATP_BS"/>
</dbReference>
<comment type="caution">
    <text evidence="8">The sequence shown here is derived from an EMBL/GenBank/DDBJ whole genome shotgun (WGS) entry which is preliminary data.</text>
</comment>
<feature type="domain" description="Protein kinase" evidence="7">
    <location>
        <begin position="17"/>
        <end position="311"/>
    </location>
</feature>
<protein>
    <submittedName>
        <fullName evidence="8">Probable serine/threonine-protein kinase DDB_G0271682</fullName>
    </submittedName>
</protein>
<dbReference type="InterPro" id="IPR027417">
    <property type="entry name" value="P-loop_NTPase"/>
</dbReference>
<reference evidence="8" key="1">
    <citation type="submission" date="2023-03" db="EMBL/GenBank/DDBJ databases">
        <authorList>
            <person name="Steffen K."/>
            <person name="Cardenas P."/>
        </authorList>
    </citation>
    <scope>NUCLEOTIDE SEQUENCE</scope>
</reference>
<keyword evidence="3 8" id="KW-0418">Kinase</keyword>
<dbReference type="InterPro" id="IPR051681">
    <property type="entry name" value="Ser/Thr_Kinases-Pseudokinases"/>
</dbReference>
<evidence type="ECO:0000256" key="3">
    <source>
        <dbReference type="ARBA" id="ARBA00022777"/>
    </source>
</evidence>
<keyword evidence="1" id="KW-0808">Transferase</keyword>
<dbReference type="Gene3D" id="3.40.50.300">
    <property type="entry name" value="P-loop containing nucleotide triphosphate hydrolases"/>
    <property type="match status" value="1"/>
</dbReference>
<dbReference type="InterPro" id="IPR000719">
    <property type="entry name" value="Prot_kinase_dom"/>
</dbReference>
<dbReference type="InterPro" id="IPR011009">
    <property type="entry name" value="Kinase-like_dom_sf"/>
</dbReference>
<evidence type="ECO:0000256" key="1">
    <source>
        <dbReference type="ARBA" id="ARBA00022679"/>
    </source>
</evidence>
<feature type="binding site" evidence="5">
    <location>
        <position position="44"/>
    </location>
    <ligand>
        <name>ATP</name>
        <dbReference type="ChEBI" id="CHEBI:30616"/>
    </ligand>
</feature>
<feature type="region of interest" description="Disordered" evidence="6">
    <location>
        <begin position="459"/>
        <end position="482"/>
    </location>
</feature>
<evidence type="ECO:0000256" key="5">
    <source>
        <dbReference type="PROSITE-ProRule" id="PRU10141"/>
    </source>
</evidence>
<feature type="compositionally biased region" description="Polar residues" evidence="6">
    <location>
        <begin position="459"/>
        <end position="478"/>
    </location>
</feature>
<dbReference type="GO" id="GO:0005524">
    <property type="term" value="F:ATP binding"/>
    <property type="evidence" value="ECO:0007669"/>
    <property type="project" value="UniProtKB-UniRule"/>
</dbReference>
<accession>A0AA35W9M1</accession>
<keyword evidence="2 5" id="KW-0547">Nucleotide-binding</keyword>
<organism evidence="8 9">
    <name type="scientific">Geodia barretti</name>
    <name type="common">Barrett's horny sponge</name>
    <dbReference type="NCBI Taxonomy" id="519541"/>
    <lineage>
        <taxon>Eukaryota</taxon>
        <taxon>Metazoa</taxon>
        <taxon>Porifera</taxon>
        <taxon>Demospongiae</taxon>
        <taxon>Heteroscleromorpha</taxon>
        <taxon>Tetractinellida</taxon>
        <taxon>Astrophorina</taxon>
        <taxon>Geodiidae</taxon>
        <taxon>Geodia</taxon>
    </lineage>
</organism>
<dbReference type="PANTHER" id="PTHR44329">
    <property type="entry name" value="SERINE/THREONINE-PROTEIN KINASE TNNI3K-RELATED"/>
    <property type="match status" value="1"/>
</dbReference>
<evidence type="ECO:0000256" key="2">
    <source>
        <dbReference type="ARBA" id="ARBA00022741"/>
    </source>
</evidence>
<feature type="non-terminal residue" evidence="8">
    <location>
        <position position="1"/>
    </location>
</feature>
<dbReference type="PROSITE" id="PS50011">
    <property type="entry name" value="PROTEIN_KINASE_DOM"/>
    <property type="match status" value="1"/>
</dbReference>
<evidence type="ECO:0000313" key="9">
    <source>
        <dbReference type="Proteomes" id="UP001174909"/>
    </source>
</evidence>
<evidence type="ECO:0000259" key="7">
    <source>
        <dbReference type="PROSITE" id="PS50011"/>
    </source>
</evidence>
<dbReference type="Gene3D" id="1.10.510.10">
    <property type="entry name" value="Transferase(Phosphotransferase) domain 1"/>
    <property type="match status" value="1"/>
</dbReference>
<name>A0AA35W9M1_GEOBA</name>
<evidence type="ECO:0000256" key="6">
    <source>
        <dbReference type="SAM" id="MobiDB-lite"/>
    </source>
</evidence>
<dbReference type="EMBL" id="CASHTH010000575">
    <property type="protein sequence ID" value="CAI8005020.1"/>
    <property type="molecule type" value="Genomic_DNA"/>
</dbReference>
<keyword evidence="9" id="KW-1185">Reference proteome</keyword>
<dbReference type="PANTHER" id="PTHR44329:SF288">
    <property type="entry name" value="MITOGEN-ACTIVATED PROTEIN KINASE KINASE KINASE 20"/>
    <property type="match status" value="1"/>
</dbReference>
<dbReference type="Pfam" id="PF00069">
    <property type="entry name" value="Pkinase"/>
    <property type="match status" value="1"/>
</dbReference>